<evidence type="ECO:0000313" key="3">
    <source>
        <dbReference type="Proteomes" id="UP000297861"/>
    </source>
</evidence>
<feature type="domain" description="Helix-turn-helix" evidence="1">
    <location>
        <begin position="8"/>
        <end position="56"/>
    </location>
</feature>
<dbReference type="InterPro" id="IPR041657">
    <property type="entry name" value="HTH_17"/>
</dbReference>
<dbReference type="AlphaFoldDB" id="A0A4Y8L383"/>
<dbReference type="EMBL" id="SOML01000004">
    <property type="protein sequence ID" value="TFD96721.1"/>
    <property type="molecule type" value="Genomic_DNA"/>
</dbReference>
<protein>
    <submittedName>
        <fullName evidence="2">DNA-binding protein</fullName>
    </submittedName>
</protein>
<accession>A0A4Y8L383</accession>
<keyword evidence="3" id="KW-1185">Reference proteome</keyword>
<reference evidence="2 3" key="1">
    <citation type="submission" date="2019-03" db="EMBL/GenBank/DDBJ databases">
        <title>San Antonio Military Medical Center submission to MRSN (WRAIR), pending publication.</title>
        <authorList>
            <person name="Blyth D.M."/>
            <person name="Mccarthy S.L."/>
            <person name="Schall S.E."/>
            <person name="Stam J.A."/>
            <person name="Ong A.C."/>
            <person name="Mcgann P.T."/>
        </authorList>
    </citation>
    <scope>NUCLEOTIDE SEQUENCE [LARGE SCALE GENOMIC DNA]</scope>
    <source>
        <strain evidence="2 3">MRSN571793</strain>
    </source>
</reference>
<evidence type="ECO:0000259" key="1">
    <source>
        <dbReference type="Pfam" id="PF12728"/>
    </source>
</evidence>
<organism evidence="2 3">
    <name type="scientific">Dysgonomonas capnocytophagoides</name>
    <dbReference type="NCBI Taxonomy" id="45254"/>
    <lineage>
        <taxon>Bacteria</taxon>
        <taxon>Pseudomonadati</taxon>
        <taxon>Bacteroidota</taxon>
        <taxon>Bacteroidia</taxon>
        <taxon>Bacteroidales</taxon>
        <taxon>Dysgonomonadaceae</taxon>
        <taxon>Dysgonomonas</taxon>
    </lineage>
</organism>
<gene>
    <name evidence="2" type="ORF">E2605_07830</name>
</gene>
<dbReference type="OrthoDB" id="9814400at2"/>
<dbReference type="Pfam" id="PF12728">
    <property type="entry name" value="HTH_17"/>
    <property type="match status" value="1"/>
</dbReference>
<sequence length="60" mass="7074">MQLTKLRYDLAETANLLSLSVYTILNRIEDGRLHGAYKDGRKWFVPAESIIEYQNKLRNF</sequence>
<keyword evidence="2" id="KW-0238">DNA-binding</keyword>
<comment type="caution">
    <text evidence="2">The sequence shown here is derived from an EMBL/GenBank/DDBJ whole genome shotgun (WGS) entry which is preliminary data.</text>
</comment>
<dbReference type="Proteomes" id="UP000297861">
    <property type="component" value="Unassembled WGS sequence"/>
</dbReference>
<dbReference type="RefSeq" id="WP_134436044.1">
    <property type="nucleotide sequence ID" value="NZ_SOML01000004.1"/>
</dbReference>
<proteinExistence type="predicted"/>
<name>A0A4Y8L383_9BACT</name>
<evidence type="ECO:0000313" key="2">
    <source>
        <dbReference type="EMBL" id="TFD96721.1"/>
    </source>
</evidence>
<dbReference type="GO" id="GO:0003677">
    <property type="term" value="F:DNA binding"/>
    <property type="evidence" value="ECO:0007669"/>
    <property type="project" value="UniProtKB-KW"/>
</dbReference>